<feature type="transmembrane region" description="Helical" evidence="6">
    <location>
        <begin position="246"/>
        <end position="265"/>
    </location>
</feature>
<comment type="caution">
    <text evidence="7">The sequence shown here is derived from an EMBL/GenBank/DDBJ whole genome shotgun (WGS) entry which is preliminary data.</text>
</comment>
<dbReference type="GO" id="GO:0022857">
    <property type="term" value="F:transmembrane transporter activity"/>
    <property type="evidence" value="ECO:0007669"/>
    <property type="project" value="InterPro"/>
</dbReference>
<feature type="transmembrane region" description="Helical" evidence="6">
    <location>
        <begin position="297"/>
        <end position="315"/>
    </location>
</feature>
<evidence type="ECO:0000256" key="3">
    <source>
        <dbReference type="ARBA" id="ARBA00022692"/>
    </source>
</evidence>
<dbReference type="AlphaFoldDB" id="A0A933L2U1"/>
<feature type="transmembrane region" description="Helical" evidence="6">
    <location>
        <begin position="12"/>
        <end position="35"/>
    </location>
</feature>
<feature type="transmembrane region" description="Helical" evidence="6">
    <location>
        <begin position="327"/>
        <end position="346"/>
    </location>
</feature>
<dbReference type="Pfam" id="PF02653">
    <property type="entry name" value="BPD_transp_2"/>
    <property type="match status" value="1"/>
</dbReference>
<reference evidence="7" key="1">
    <citation type="submission" date="2020-07" db="EMBL/GenBank/DDBJ databases">
        <title>Huge and variable diversity of episymbiotic CPR bacteria and DPANN archaea in groundwater ecosystems.</title>
        <authorList>
            <person name="He C.Y."/>
            <person name="Keren R."/>
            <person name="Whittaker M."/>
            <person name="Farag I.F."/>
            <person name="Doudna J."/>
            <person name="Cate J.H.D."/>
            <person name="Banfield J.F."/>
        </authorList>
    </citation>
    <scope>NUCLEOTIDE SEQUENCE</scope>
    <source>
        <strain evidence="7">NC_groundwater_1586_Pr3_B-0.1um_66_15</strain>
    </source>
</reference>
<proteinExistence type="predicted"/>
<organism evidence="7 8">
    <name type="scientific">Devosia nanyangense</name>
    <dbReference type="NCBI Taxonomy" id="1228055"/>
    <lineage>
        <taxon>Bacteria</taxon>
        <taxon>Pseudomonadati</taxon>
        <taxon>Pseudomonadota</taxon>
        <taxon>Alphaproteobacteria</taxon>
        <taxon>Hyphomicrobiales</taxon>
        <taxon>Devosiaceae</taxon>
        <taxon>Devosia</taxon>
    </lineage>
</organism>
<evidence type="ECO:0000256" key="4">
    <source>
        <dbReference type="ARBA" id="ARBA00022989"/>
    </source>
</evidence>
<sequence length="364" mass="37856">MRLKLEKRPEPSRLMVVATPIASVLLTMLIGVVVFDAIGINGQKAVVDIFLTPLLASYKWQDVATKAAPLIIIALGLSIGNRANVWNIGAEGQYVIGSLCAAGVGIAAGGGGGGLIITAMILSGVVGGAAWAAIPAVLRTRFSVNEILSSLMLTYVALQVLGYLVGGPWKDPNGRNFPATAPLTAEQSLPILFPGTTVHLGIAIALVLPFVFWLVTARSVFGFQIRVVGSAPHAARHGGFDSKQTIWLAMLIGGGMAGLAGALEFTGALKAINLGFPSGYGFTAIIVSFLGRLHPIGCLIAGIVLAVTYVGGQVAQTTVHIPNATAGIFQAMMLFFILASDILVRYRVRIVRNPKNAPAPAAGE</sequence>
<dbReference type="GO" id="GO:0005886">
    <property type="term" value="C:plasma membrane"/>
    <property type="evidence" value="ECO:0007669"/>
    <property type="project" value="UniProtKB-SubCell"/>
</dbReference>
<evidence type="ECO:0000256" key="2">
    <source>
        <dbReference type="ARBA" id="ARBA00022475"/>
    </source>
</evidence>
<dbReference type="EMBL" id="JACRAF010000027">
    <property type="protein sequence ID" value="MBI4922005.1"/>
    <property type="molecule type" value="Genomic_DNA"/>
</dbReference>
<keyword evidence="2" id="KW-1003">Cell membrane</keyword>
<keyword evidence="4 6" id="KW-1133">Transmembrane helix</keyword>
<feature type="transmembrane region" description="Helical" evidence="6">
    <location>
        <begin position="271"/>
        <end position="290"/>
    </location>
</feature>
<feature type="transmembrane region" description="Helical" evidence="6">
    <location>
        <begin position="92"/>
        <end position="109"/>
    </location>
</feature>
<dbReference type="CDD" id="cd06580">
    <property type="entry name" value="TM_PBP1_transp_TpRbsC_like"/>
    <property type="match status" value="1"/>
</dbReference>
<accession>A0A933L2U1</accession>
<evidence type="ECO:0000256" key="1">
    <source>
        <dbReference type="ARBA" id="ARBA00004651"/>
    </source>
</evidence>
<gene>
    <name evidence="7" type="ORF">HY834_09670</name>
</gene>
<keyword evidence="3 6" id="KW-0812">Transmembrane</keyword>
<keyword evidence="5 6" id="KW-0472">Membrane</keyword>
<evidence type="ECO:0000313" key="8">
    <source>
        <dbReference type="Proteomes" id="UP000782610"/>
    </source>
</evidence>
<dbReference type="InterPro" id="IPR001851">
    <property type="entry name" value="ABC_transp_permease"/>
</dbReference>
<dbReference type="Proteomes" id="UP000782610">
    <property type="component" value="Unassembled WGS sequence"/>
</dbReference>
<dbReference type="PANTHER" id="PTHR47089">
    <property type="entry name" value="ABC TRANSPORTER, PERMEASE PROTEIN"/>
    <property type="match status" value="1"/>
</dbReference>
<feature type="transmembrane region" description="Helical" evidence="6">
    <location>
        <begin position="63"/>
        <end position="80"/>
    </location>
</feature>
<feature type="transmembrane region" description="Helical" evidence="6">
    <location>
        <begin position="150"/>
        <end position="169"/>
    </location>
</feature>
<evidence type="ECO:0000256" key="6">
    <source>
        <dbReference type="SAM" id="Phobius"/>
    </source>
</evidence>
<evidence type="ECO:0000256" key="5">
    <source>
        <dbReference type="ARBA" id="ARBA00023136"/>
    </source>
</evidence>
<feature type="transmembrane region" description="Helical" evidence="6">
    <location>
        <begin position="115"/>
        <end position="138"/>
    </location>
</feature>
<feature type="transmembrane region" description="Helical" evidence="6">
    <location>
        <begin position="189"/>
        <end position="216"/>
    </location>
</feature>
<evidence type="ECO:0000313" key="7">
    <source>
        <dbReference type="EMBL" id="MBI4922005.1"/>
    </source>
</evidence>
<comment type="subcellular location">
    <subcellularLocation>
        <location evidence="1">Cell membrane</location>
        <topology evidence="1">Multi-pass membrane protein</topology>
    </subcellularLocation>
</comment>
<dbReference type="PANTHER" id="PTHR47089:SF1">
    <property type="entry name" value="GUANOSINE ABC TRANSPORTER PERMEASE PROTEIN NUPP"/>
    <property type="match status" value="1"/>
</dbReference>
<name>A0A933L2U1_9HYPH</name>
<protein>
    <submittedName>
        <fullName evidence="7">ABC transporter permease</fullName>
    </submittedName>
</protein>